<dbReference type="PANTHER" id="PTHR24026">
    <property type="entry name" value="FAT ATYPICAL CADHERIN-RELATED"/>
    <property type="match status" value="1"/>
</dbReference>
<evidence type="ECO:0000256" key="1">
    <source>
        <dbReference type="ARBA" id="ARBA00022692"/>
    </source>
</evidence>
<feature type="signal peptide" evidence="6">
    <location>
        <begin position="1"/>
        <end position="17"/>
    </location>
</feature>
<dbReference type="Gene3D" id="2.60.120.200">
    <property type="match status" value="1"/>
</dbReference>
<evidence type="ECO:0000259" key="8">
    <source>
        <dbReference type="PROSITE" id="PS50026"/>
    </source>
</evidence>
<evidence type="ECO:0000256" key="5">
    <source>
        <dbReference type="SAM" id="MobiDB-lite"/>
    </source>
</evidence>
<reference evidence="9" key="1">
    <citation type="submission" date="2020-03" db="EMBL/GenBank/DDBJ databases">
        <authorList>
            <person name="Weist P."/>
        </authorList>
    </citation>
    <scope>NUCLEOTIDE SEQUENCE</scope>
</reference>
<keyword evidence="3" id="KW-1015">Disulfide bond</keyword>
<dbReference type="SMART" id="SM00179">
    <property type="entry name" value="EGF_CA"/>
    <property type="match status" value="1"/>
</dbReference>
<dbReference type="PROSITE" id="PS50025">
    <property type="entry name" value="LAM_G_DOMAIN"/>
    <property type="match status" value="1"/>
</dbReference>
<keyword evidence="6" id="KW-0732">Signal</keyword>
<feature type="region of interest" description="Disordered" evidence="5">
    <location>
        <begin position="239"/>
        <end position="272"/>
    </location>
</feature>
<feature type="domain" description="EGF-like" evidence="8">
    <location>
        <begin position="93"/>
        <end position="131"/>
    </location>
</feature>
<comment type="caution">
    <text evidence="9">The sequence shown here is derived from an EMBL/GenBank/DDBJ whole genome shotgun (WGS) entry which is preliminary data.</text>
</comment>
<dbReference type="SMART" id="SM00282">
    <property type="entry name" value="LamG"/>
    <property type="match status" value="1"/>
</dbReference>
<organism evidence="9 10">
    <name type="scientific">Pleuronectes platessa</name>
    <name type="common">European plaice</name>
    <dbReference type="NCBI Taxonomy" id="8262"/>
    <lineage>
        <taxon>Eukaryota</taxon>
        <taxon>Metazoa</taxon>
        <taxon>Chordata</taxon>
        <taxon>Craniata</taxon>
        <taxon>Vertebrata</taxon>
        <taxon>Euteleostomi</taxon>
        <taxon>Actinopterygii</taxon>
        <taxon>Neopterygii</taxon>
        <taxon>Teleostei</taxon>
        <taxon>Neoteleostei</taxon>
        <taxon>Acanthomorphata</taxon>
        <taxon>Carangaria</taxon>
        <taxon>Pleuronectiformes</taxon>
        <taxon>Pleuronectoidei</taxon>
        <taxon>Pleuronectidae</taxon>
        <taxon>Pleuronectes</taxon>
    </lineage>
</organism>
<dbReference type="SUPFAM" id="SSF49899">
    <property type="entry name" value="Concanavalin A-like lectins/glucanases"/>
    <property type="match status" value="1"/>
</dbReference>
<dbReference type="CDD" id="cd00110">
    <property type="entry name" value="LamG"/>
    <property type="match status" value="1"/>
</dbReference>
<dbReference type="PANTHER" id="PTHR24026:SF32">
    <property type="entry name" value="CADHERIN EGF LAG SEVEN-PASS G-TYPE RECEPTOR 2"/>
    <property type="match status" value="1"/>
</dbReference>
<accession>A0A9N7TUD6</accession>
<evidence type="ECO:0000259" key="7">
    <source>
        <dbReference type="PROSITE" id="PS50025"/>
    </source>
</evidence>
<keyword evidence="4" id="KW-0245">EGF-like domain</keyword>
<sequence length="322" mass="35457">MWALCVCASVTVVLNTAEVFHTAGCVALTQIPAYGWESEWSRPSSCCSLPVPTIQTNATCELDFTGSQSHYVSLYQCCADQRLCREHCELSSRSGRCAAGVCKNGGSCVNLLIGGFKCDCPPGGFEKPYCEMTTRNFPPHSFLTFKGLRQRFHFTLSLTFATKEQNGLLLYNGRFNEKHDFIAMEIINEQIQLTFSAGETKTTVSPHILGGVSDGLWHVVDVHYYNKYVPTQDQHSMYPTVAHSGPSLSTGGGAGEGQRSGAGEERKEGKEMPREVLTRALYGDAALQGRPLLLLWFFQSILNTIFVLRSAVLVLHDPCHSL</sequence>
<dbReference type="CDD" id="cd00054">
    <property type="entry name" value="EGF_CA"/>
    <property type="match status" value="1"/>
</dbReference>
<keyword evidence="2" id="KW-1133">Transmembrane helix</keyword>
<evidence type="ECO:0000256" key="4">
    <source>
        <dbReference type="PROSITE-ProRule" id="PRU00076"/>
    </source>
</evidence>
<name>A0A9N7TUD6_PLEPL</name>
<comment type="caution">
    <text evidence="4">Lacks conserved residue(s) required for the propagation of feature annotation.</text>
</comment>
<feature type="chain" id="PRO_5040326154" evidence="6">
    <location>
        <begin position="18"/>
        <end position="322"/>
    </location>
</feature>
<dbReference type="InterPro" id="IPR000742">
    <property type="entry name" value="EGF"/>
</dbReference>
<gene>
    <name evidence="9" type="ORF">PLEPLA_LOCUS6771</name>
</gene>
<feature type="compositionally biased region" description="Gly residues" evidence="5">
    <location>
        <begin position="250"/>
        <end position="260"/>
    </location>
</feature>
<proteinExistence type="predicted"/>
<dbReference type="InterPro" id="IPR013320">
    <property type="entry name" value="ConA-like_dom_sf"/>
</dbReference>
<dbReference type="GO" id="GO:0005509">
    <property type="term" value="F:calcium ion binding"/>
    <property type="evidence" value="ECO:0007669"/>
    <property type="project" value="InterPro"/>
</dbReference>
<evidence type="ECO:0000313" key="9">
    <source>
        <dbReference type="EMBL" id="CAB1418944.1"/>
    </source>
</evidence>
<dbReference type="PROSITE" id="PS50026">
    <property type="entry name" value="EGF_3"/>
    <property type="match status" value="1"/>
</dbReference>
<evidence type="ECO:0000256" key="2">
    <source>
        <dbReference type="ARBA" id="ARBA00022989"/>
    </source>
</evidence>
<evidence type="ECO:0000256" key="6">
    <source>
        <dbReference type="SAM" id="SignalP"/>
    </source>
</evidence>
<dbReference type="GO" id="GO:0098609">
    <property type="term" value="P:cell-cell adhesion"/>
    <property type="evidence" value="ECO:0007669"/>
    <property type="project" value="TreeGrafter"/>
</dbReference>
<dbReference type="InterPro" id="IPR001881">
    <property type="entry name" value="EGF-like_Ca-bd_dom"/>
</dbReference>
<dbReference type="AlphaFoldDB" id="A0A9N7TUD6"/>
<dbReference type="Gene3D" id="2.10.25.10">
    <property type="entry name" value="Laminin"/>
    <property type="match status" value="1"/>
</dbReference>
<dbReference type="FunFam" id="2.10.25.10:FF:000156">
    <property type="entry name" value="cadherin EGF LAG seven-pass G-type receptor 2"/>
    <property type="match status" value="1"/>
</dbReference>
<feature type="domain" description="Laminin G" evidence="7">
    <location>
        <begin position="132"/>
        <end position="319"/>
    </location>
</feature>
<dbReference type="Pfam" id="PF00008">
    <property type="entry name" value="EGF"/>
    <property type="match status" value="1"/>
</dbReference>
<feature type="compositionally biased region" description="Basic and acidic residues" evidence="5">
    <location>
        <begin position="262"/>
        <end position="272"/>
    </location>
</feature>
<dbReference type="Proteomes" id="UP001153269">
    <property type="component" value="Unassembled WGS sequence"/>
</dbReference>
<keyword evidence="10" id="KW-1185">Reference proteome</keyword>
<dbReference type="EMBL" id="CADEAL010000351">
    <property type="protein sequence ID" value="CAB1418944.1"/>
    <property type="molecule type" value="Genomic_DNA"/>
</dbReference>
<dbReference type="Pfam" id="PF02210">
    <property type="entry name" value="Laminin_G_2"/>
    <property type="match status" value="1"/>
</dbReference>
<keyword evidence="2" id="KW-0472">Membrane</keyword>
<protein>
    <submittedName>
        <fullName evidence="9">Uncharacterized protein</fullName>
    </submittedName>
</protein>
<dbReference type="InterPro" id="IPR001791">
    <property type="entry name" value="Laminin_G"/>
</dbReference>
<evidence type="ECO:0000256" key="3">
    <source>
        <dbReference type="ARBA" id="ARBA00023157"/>
    </source>
</evidence>
<keyword evidence="1" id="KW-0812">Transmembrane</keyword>
<evidence type="ECO:0000313" key="10">
    <source>
        <dbReference type="Proteomes" id="UP001153269"/>
    </source>
</evidence>